<name>G9D5A5_STAEP</name>
<dbReference type="InterPro" id="IPR010982">
    <property type="entry name" value="Lambda_DNA-bd_dom_sf"/>
</dbReference>
<reference evidence="3" key="3">
    <citation type="submission" date="2020-08" db="EMBL/GenBank/DDBJ databases">
        <title>Changes in the skin microbiome associated with squamous cell carcinoma in transplant recipients.</title>
        <authorList>
            <person name="Zaugg J."/>
            <person name="Krueger A."/>
            <person name="Lachner N."/>
        </authorList>
    </citation>
    <scope>NUCLEOTIDE SEQUENCE</scope>
    <source>
        <strain evidence="3">R5988</strain>
    </source>
</reference>
<dbReference type="SUPFAM" id="SSF47413">
    <property type="entry name" value="lambda repressor-like DNA-binding domains"/>
    <property type="match status" value="1"/>
</dbReference>
<evidence type="ECO:0000313" key="3">
    <source>
        <dbReference type="EMBL" id="MBF2230025.1"/>
    </source>
</evidence>
<proteinExistence type="predicted"/>
<dbReference type="Gene3D" id="1.10.260.40">
    <property type="entry name" value="lambda repressor-like DNA-binding domains"/>
    <property type="match status" value="1"/>
</dbReference>
<dbReference type="EMBL" id="JF777505">
    <property type="protein sequence ID" value="AEU08357.1"/>
    <property type="molecule type" value="Genomic_DNA"/>
</dbReference>
<organism evidence="2">
    <name type="scientific">Staphylococcus epidermidis</name>
    <dbReference type="NCBI Taxonomy" id="1282"/>
    <lineage>
        <taxon>Bacteria</taxon>
        <taxon>Bacillati</taxon>
        <taxon>Bacillota</taxon>
        <taxon>Bacilli</taxon>
        <taxon>Bacillales</taxon>
        <taxon>Staphylococcaceae</taxon>
        <taxon>Staphylococcus</taxon>
    </lineage>
</organism>
<protein>
    <submittedName>
        <fullName evidence="3">Helix-turn-helix transcriptional regulator</fullName>
    </submittedName>
    <submittedName>
        <fullName evidence="2">Putative transcriptional regulator</fullName>
    </submittedName>
</protein>
<feature type="domain" description="HTH cro/C1-type" evidence="1">
    <location>
        <begin position="4"/>
        <end position="51"/>
    </location>
</feature>
<evidence type="ECO:0000259" key="1">
    <source>
        <dbReference type="PROSITE" id="PS50943"/>
    </source>
</evidence>
<accession>G9D5A5</accession>
<dbReference type="RefSeq" id="WP_102961623.1">
    <property type="nucleotide sequence ID" value="NZ_CP034115.1"/>
</dbReference>
<reference evidence="2" key="1">
    <citation type="journal article" date="2011" name="Antimicrob. Agents Chemother.">
        <title>Identification of fusB-Mediated Fusidic Acid Resistance Islands in Staphylococcus epidermidis Isolates.</title>
        <authorList>
            <person name="Chen H.J."/>
            <person name="Tsai J.C."/>
            <person name="Hung W.C."/>
            <person name="Tseng S.P."/>
            <person name="Hsueh P.R."/>
            <person name="Teng L.J."/>
        </authorList>
    </citation>
    <scope>NUCLEOTIDE SEQUENCE</scope>
    <source>
        <strain evidence="2">NTUH-2793</strain>
    </source>
</reference>
<dbReference type="GO" id="GO:0003677">
    <property type="term" value="F:DNA binding"/>
    <property type="evidence" value="ECO:0007669"/>
    <property type="project" value="InterPro"/>
</dbReference>
<dbReference type="PROSITE" id="PS50943">
    <property type="entry name" value="HTH_CROC1"/>
    <property type="match status" value="1"/>
</dbReference>
<dbReference type="Pfam" id="PF01381">
    <property type="entry name" value="HTH_3"/>
    <property type="match status" value="1"/>
</dbReference>
<dbReference type="EMBL" id="JF808725">
    <property type="protein sequence ID" value="AEU10780.1"/>
    <property type="molecule type" value="Genomic_DNA"/>
</dbReference>
<dbReference type="SMART" id="SM00530">
    <property type="entry name" value="HTH_XRE"/>
    <property type="match status" value="1"/>
</dbReference>
<dbReference type="EMBL" id="JACGQI010000008">
    <property type="protein sequence ID" value="MBF2230025.1"/>
    <property type="molecule type" value="Genomic_DNA"/>
</dbReference>
<dbReference type="CDD" id="cd00093">
    <property type="entry name" value="HTH_XRE"/>
    <property type="match status" value="1"/>
</dbReference>
<gene>
    <name evidence="3" type="ORF">H3963_06260</name>
</gene>
<dbReference type="InterPro" id="IPR001387">
    <property type="entry name" value="Cro/C1-type_HTH"/>
</dbReference>
<evidence type="ECO:0000313" key="2">
    <source>
        <dbReference type="EMBL" id="AEU08357.1"/>
    </source>
</evidence>
<reference evidence="2" key="2">
    <citation type="submission" date="2011-04" db="EMBL/GenBank/DDBJ databases">
        <authorList>
            <person name="Teng L.-J."/>
            <person name="Chen H.-J."/>
        </authorList>
    </citation>
    <scope>NUCLEOTIDE SEQUENCE</scope>
    <source>
        <strain evidence="2">NTUH-2793</strain>
    </source>
</reference>
<sequence>MFLKGYDLSDLSIKTNVSKAYLSQIFNGKKIPSPKLAKNIANTLDVEIKDLFYFEEQEA</sequence>
<dbReference type="AlphaFoldDB" id="G9D5A5"/>
<dbReference type="Proteomes" id="UP000648077">
    <property type="component" value="Unassembled WGS sequence"/>
</dbReference>